<dbReference type="GO" id="GO:0005737">
    <property type="term" value="C:cytoplasm"/>
    <property type="evidence" value="ECO:0007669"/>
    <property type="project" value="TreeGrafter"/>
</dbReference>
<dbReference type="Pfam" id="PF25376">
    <property type="entry name" value="Pre-PUA_NSUN2"/>
    <property type="match status" value="1"/>
</dbReference>
<evidence type="ECO:0000256" key="8">
    <source>
        <dbReference type="ARBA" id="ARBA00023242"/>
    </source>
</evidence>
<feature type="binding site" evidence="9">
    <location>
        <position position="173"/>
    </location>
    <ligand>
        <name>S-adenosyl-L-methionine</name>
        <dbReference type="ChEBI" id="CHEBI:59789"/>
    </ligand>
</feature>
<dbReference type="Proteomes" id="UP000076798">
    <property type="component" value="Unassembled WGS sequence"/>
</dbReference>
<keyword evidence="13" id="KW-1185">Reference proteome</keyword>
<dbReference type="Pfam" id="PF25378">
    <property type="entry name" value="PUA_NSUN2"/>
    <property type="match status" value="1"/>
</dbReference>
<dbReference type="InterPro" id="IPR029063">
    <property type="entry name" value="SAM-dependent_MTases_sf"/>
</dbReference>
<keyword evidence="4 9" id="KW-0808">Transferase</keyword>
<evidence type="ECO:0000259" key="11">
    <source>
        <dbReference type="PROSITE" id="PS51686"/>
    </source>
</evidence>
<feature type="binding site" evidence="9">
    <location>
        <begin position="144"/>
        <end position="150"/>
    </location>
    <ligand>
        <name>S-adenosyl-L-methionine</name>
        <dbReference type="ChEBI" id="CHEBI:59789"/>
    </ligand>
</feature>
<dbReference type="EMBL" id="KV428165">
    <property type="protein sequence ID" value="KZT34790.1"/>
    <property type="molecule type" value="Genomic_DNA"/>
</dbReference>
<evidence type="ECO:0000256" key="3">
    <source>
        <dbReference type="ARBA" id="ARBA00022603"/>
    </source>
</evidence>
<keyword evidence="6" id="KW-0819">tRNA processing</keyword>
<keyword evidence="3 9" id="KW-0489">Methyltransferase</keyword>
<dbReference type="PRINTS" id="PR02011">
    <property type="entry name" value="RCMTNCL1"/>
</dbReference>
<dbReference type="Gene3D" id="3.40.50.150">
    <property type="entry name" value="Vaccinia Virus protein VP39"/>
    <property type="match status" value="1"/>
</dbReference>
<dbReference type="AlphaFoldDB" id="A0A165ZZ76"/>
<comment type="subcellular location">
    <subcellularLocation>
        <location evidence="1">Nucleus</location>
    </subcellularLocation>
</comment>
<reference evidence="12 13" key="1">
    <citation type="journal article" date="2016" name="Mol. Biol. Evol.">
        <title>Comparative Genomics of Early-Diverging Mushroom-Forming Fungi Provides Insights into the Origins of Lignocellulose Decay Capabilities.</title>
        <authorList>
            <person name="Nagy L.G."/>
            <person name="Riley R."/>
            <person name="Tritt A."/>
            <person name="Adam C."/>
            <person name="Daum C."/>
            <person name="Floudas D."/>
            <person name="Sun H."/>
            <person name="Yadav J.S."/>
            <person name="Pangilinan J."/>
            <person name="Larsson K.H."/>
            <person name="Matsuura K."/>
            <person name="Barry K."/>
            <person name="Labutti K."/>
            <person name="Kuo R."/>
            <person name="Ohm R.A."/>
            <person name="Bhattacharya S.S."/>
            <person name="Shirouzu T."/>
            <person name="Yoshinaga Y."/>
            <person name="Martin F.M."/>
            <person name="Grigoriev I.V."/>
            <person name="Hibbett D.S."/>
        </authorList>
    </citation>
    <scope>NUCLEOTIDE SEQUENCE [LARGE SCALE GENOMIC DNA]</scope>
    <source>
        <strain evidence="12 13">HHB10207 ss-3</strain>
    </source>
</reference>
<evidence type="ECO:0000313" key="13">
    <source>
        <dbReference type="Proteomes" id="UP000076798"/>
    </source>
</evidence>
<dbReference type="InterPro" id="IPR057285">
    <property type="entry name" value="Pre-PUA_NSUN2"/>
</dbReference>
<keyword evidence="2" id="KW-0820">tRNA-binding</keyword>
<dbReference type="GO" id="GO:0000049">
    <property type="term" value="F:tRNA binding"/>
    <property type="evidence" value="ECO:0007669"/>
    <property type="project" value="UniProtKB-KW"/>
</dbReference>
<dbReference type="GO" id="GO:0030488">
    <property type="term" value="P:tRNA methylation"/>
    <property type="evidence" value="ECO:0007669"/>
    <property type="project" value="TreeGrafter"/>
</dbReference>
<dbReference type="InterPro" id="IPR023270">
    <property type="entry name" value="RCMT_NCL1"/>
</dbReference>
<name>A0A165ZZ76_9AGAM</name>
<dbReference type="GO" id="GO:0016428">
    <property type="term" value="F:tRNA (cytidine-5-)-methyltransferase activity"/>
    <property type="evidence" value="ECO:0007669"/>
    <property type="project" value="InterPro"/>
</dbReference>
<dbReference type="GO" id="GO:0005634">
    <property type="term" value="C:nucleus"/>
    <property type="evidence" value="ECO:0007669"/>
    <property type="project" value="UniProtKB-SubCell"/>
</dbReference>
<keyword evidence="5 9" id="KW-0949">S-adenosyl-L-methionine</keyword>
<evidence type="ECO:0000256" key="10">
    <source>
        <dbReference type="SAM" id="MobiDB-lite"/>
    </source>
</evidence>
<dbReference type="Pfam" id="PF01189">
    <property type="entry name" value="Methyltr_RsmB-F"/>
    <property type="match status" value="1"/>
</dbReference>
<evidence type="ECO:0000256" key="1">
    <source>
        <dbReference type="ARBA" id="ARBA00004123"/>
    </source>
</evidence>
<dbReference type="InterPro" id="IPR057286">
    <property type="entry name" value="PUA_NSUN2"/>
</dbReference>
<feature type="active site" description="Nucleophile" evidence="9">
    <location>
        <position position="293"/>
    </location>
</feature>
<organism evidence="12 13">
    <name type="scientific">Sistotremastrum suecicum HHB10207 ss-3</name>
    <dbReference type="NCBI Taxonomy" id="1314776"/>
    <lineage>
        <taxon>Eukaryota</taxon>
        <taxon>Fungi</taxon>
        <taxon>Dikarya</taxon>
        <taxon>Basidiomycota</taxon>
        <taxon>Agaricomycotina</taxon>
        <taxon>Agaricomycetes</taxon>
        <taxon>Sistotremastrales</taxon>
        <taxon>Sistotremastraceae</taxon>
        <taxon>Sistotremastrum</taxon>
    </lineage>
</organism>
<evidence type="ECO:0000256" key="7">
    <source>
        <dbReference type="ARBA" id="ARBA00022884"/>
    </source>
</evidence>
<feature type="binding site" evidence="9">
    <location>
        <position position="200"/>
    </location>
    <ligand>
        <name>S-adenosyl-L-methionine</name>
        <dbReference type="ChEBI" id="CHEBI:59789"/>
    </ligand>
</feature>
<feature type="binding site" evidence="9">
    <location>
        <position position="240"/>
    </location>
    <ligand>
        <name>S-adenosyl-L-methionine</name>
        <dbReference type="ChEBI" id="CHEBI:59789"/>
    </ligand>
</feature>
<feature type="non-terminal residue" evidence="12">
    <location>
        <position position="1"/>
    </location>
</feature>
<dbReference type="InterPro" id="IPR049560">
    <property type="entry name" value="MeTrfase_RsmB-F_NOP2_cat"/>
</dbReference>
<proteinExistence type="inferred from homology"/>
<protein>
    <submittedName>
        <fullName evidence="12">S-adenosyl-L-methionine-dependent methyltransferase</fullName>
    </submittedName>
</protein>
<evidence type="ECO:0000256" key="6">
    <source>
        <dbReference type="ARBA" id="ARBA00022694"/>
    </source>
</evidence>
<dbReference type="InterPro" id="IPR023267">
    <property type="entry name" value="RCMT"/>
</dbReference>
<feature type="domain" description="SAM-dependent MTase RsmB/NOP-type" evidence="11">
    <location>
        <begin position="26"/>
        <end position="409"/>
    </location>
</feature>
<keyword evidence="8" id="KW-0539">Nucleus</keyword>
<keyword evidence="7 9" id="KW-0694">RNA-binding</keyword>
<evidence type="ECO:0000256" key="5">
    <source>
        <dbReference type="ARBA" id="ARBA00022691"/>
    </source>
</evidence>
<dbReference type="InterPro" id="IPR001678">
    <property type="entry name" value="MeTrfase_RsmB-F_NOP2_dom"/>
</dbReference>
<dbReference type="STRING" id="1314776.A0A165ZZ76"/>
<evidence type="ECO:0000256" key="4">
    <source>
        <dbReference type="ARBA" id="ARBA00022679"/>
    </source>
</evidence>
<gene>
    <name evidence="12" type="ORF">SISSUDRAFT_991364</name>
</gene>
<evidence type="ECO:0000313" key="12">
    <source>
        <dbReference type="EMBL" id="KZT34790.1"/>
    </source>
</evidence>
<evidence type="ECO:0000256" key="2">
    <source>
        <dbReference type="ARBA" id="ARBA00022555"/>
    </source>
</evidence>
<feature type="compositionally biased region" description="Basic and acidic residues" evidence="10">
    <location>
        <begin position="432"/>
        <end position="442"/>
    </location>
</feature>
<accession>A0A165ZZ76</accession>
<comment type="similarity">
    <text evidence="9">Belongs to the class I-like SAM-binding methyltransferase superfamily. RsmB/NOP family.</text>
</comment>
<dbReference type="SUPFAM" id="SSF53335">
    <property type="entry name" value="S-adenosyl-L-methionine-dependent methyltransferases"/>
    <property type="match status" value="1"/>
</dbReference>
<dbReference type="PROSITE" id="PS51686">
    <property type="entry name" value="SAM_MT_RSMB_NOP"/>
    <property type="match status" value="1"/>
</dbReference>
<sequence>IDMNNAKFERYYKTQGIVPEDEWDTLMQSLRAPLPTTFRMAGSRSIAHTLNTIIKDNLIPGLEGVEFDGEIAQKPEQIPWYPEGLAWQFNVSKRVLRKSPEFKKFHNFLVYETEVGNISRQEAVSMIPPLFLDVQPDDIVPDMCAAPGSKTAQLLESLHISSAHPPGLLVSNDSDSKRCHLLIHQSARLPSPSLIVTNLDASSFPNIQIERGLTPHIKPTGPGRPAGELATLQFSKILCDVPCSGDGTLRKNLGIWKSWNTGNANGLHGLQLRILERAMRMLAPGGRIVYSTCSLNPVENEAVIASALNSTRGFELVDVSTQLPSLKRRAGLSAWYPQASSFSDSSDLQAETSYSEWKTKNTSRNKRDILLPSMFAPDNASSLNLERCMRFLPHLQDTGGFFVAVLQHSNERLVHSQATPAKRPSELAEDQEAPHKRPRLDLEAEETATETHLSKVEDLSQNNADDVTEETAREGVTVPGFKEPPFTFLPSTHPQVTATIARLKLSPEFPSSNLFMHAPMVEDDSVQTKSARTMYLANDIVKSLLTKNDYVRLRIVSAGAKILARQEGSILTKGQFRILDDGMDAILPYIDPSSIIAGTISDLRVLMEQYNPQFSAFEGSSRTVIEDCGNLEGLPPLVLAYLFYCSLHHPLILPLWKGETSITLMVDKKSKSALSLRLFGEDITFAGRRNLKQDSIPEELPQVTES</sequence>
<dbReference type="OrthoDB" id="6093671at2759"/>
<dbReference type="PANTHER" id="PTHR22808">
    <property type="entry name" value="NCL1 YEAST -RELATED NOL1/NOP2/FMU SUN DOMAIN-CONTAINING"/>
    <property type="match status" value="1"/>
</dbReference>
<evidence type="ECO:0000256" key="9">
    <source>
        <dbReference type="PROSITE-ProRule" id="PRU01023"/>
    </source>
</evidence>
<dbReference type="PANTHER" id="PTHR22808:SF1">
    <property type="entry name" value="RNA CYTOSINE-C(5)-METHYLTRANSFERASE NSUN2-RELATED"/>
    <property type="match status" value="1"/>
</dbReference>
<feature type="region of interest" description="Disordered" evidence="10">
    <location>
        <begin position="414"/>
        <end position="464"/>
    </location>
</feature>
<dbReference type="PRINTS" id="PR02008">
    <property type="entry name" value="RCMTFAMILY"/>
</dbReference>